<sequence length="390" mass="43900">MTNAMTAAPARNLLIDTLRAFALIGVYMVHMFEQYEIYWAAPQQNLTHTIFTTFFMGKAFSLLTLCFGLSFFLLMEKADQRGVDFSKRFAWRMVVLAFIGLVHSLVYRGDILMVLAPLGLVLIPYHRASNQMILGVAAVLLAQPGLLFQLAGALSGEPWANQPPHHYGDTGPVFYRTAPLGQMLVWNVWQGQSFKWWFFLETGRLFQILALFMVGLRLGRAGFFDNPDRFKAERRAALTALAAIAIACHLGVGPLQSLAPDAATAPMARKLIGTLLGGWFDVSLMGVYVLLIVELYTGPFRKALDRLAPMGRMTLTFYVLQSLIWVPIFYGFGLGAWKWLPQSTALWLGVGFLVLQGIVATLWFKRFHYGPLEWVWRAATYRTTKVPFVR</sequence>
<keyword evidence="4" id="KW-1185">Reference proteome</keyword>
<keyword evidence="1" id="KW-1133">Transmembrane helix</keyword>
<feature type="transmembrane region" description="Helical" evidence="1">
    <location>
        <begin position="317"/>
        <end position="339"/>
    </location>
</feature>
<keyword evidence="1" id="KW-0812">Transmembrane</keyword>
<organism evidence="3 4">
    <name type="scientific">Caulobacter segnis</name>
    <dbReference type="NCBI Taxonomy" id="88688"/>
    <lineage>
        <taxon>Bacteria</taxon>
        <taxon>Pseudomonadati</taxon>
        <taxon>Pseudomonadota</taxon>
        <taxon>Alphaproteobacteria</taxon>
        <taxon>Caulobacterales</taxon>
        <taxon>Caulobacteraceae</taxon>
        <taxon>Caulobacter</taxon>
    </lineage>
</organism>
<reference evidence="3 4" key="1">
    <citation type="journal article" date="2015" name="Biotechnol. Bioeng.">
        <title>Genome sequence and phenotypic characterization of Caulobacter segnis.</title>
        <authorList>
            <person name="Patel S."/>
            <person name="Fletcher B."/>
            <person name="Scott D.C."/>
            <person name="Ely B."/>
        </authorList>
    </citation>
    <scope>NUCLEOTIDE SEQUENCE [LARGE SCALE GENOMIC DNA]</scope>
    <source>
        <strain evidence="3 4">TK0059</strain>
    </source>
</reference>
<feature type="transmembrane region" description="Helical" evidence="1">
    <location>
        <begin position="196"/>
        <end position="216"/>
    </location>
</feature>
<keyword evidence="1" id="KW-0472">Membrane</keyword>
<dbReference type="EMBL" id="CP027850">
    <property type="protein sequence ID" value="AVQ01097.1"/>
    <property type="molecule type" value="Genomic_DNA"/>
</dbReference>
<name>A0ABN5IQ35_9CAUL</name>
<feature type="domain" description="DUF418" evidence="2">
    <location>
        <begin position="218"/>
        <end position="382"/>
    </location>
</feature>
<evidence type="ECO:0000256" key="1">
    <source>
        <dbReference type="SAM" id="Phobius"/>
    </source>
</evidence>
<feature type="transmembrane region" description="Helical" evidence="1">
    <location>
        <begin position="345"/>
        <end position="364"/>
    </location>
</feature>
<feature type="transmembrane region" description="Helical" evidence="1">
    <location>
        <begin position="12"/>
        <end position="30"/>
    </location>
</feature>
<dbReference type="Proteomes" id="UP000240527">
    <property type="component" value="Chromosome"/>
</dbReference>
<evidence type="ECO:0000313" key="3">
    <source>
        <dbReference type="EMBL" id="AVQ01097.1"/>
    </source>
</evidence>
<dbReference type="Pfam" id="PF04235">
    <property type="entry name" value="DUF418"/>
    <property type="match status" value="1"/>
</dbReference>
<evidence type="ECO:0000313" key="4">
    <source>
        <dbReference type="Proteomes" id="UP000240527"/>
    </source>
</evidence>
<evidence type="ECO:0000259" key="2">
    <source>
        <dbReference type="Pfam" id="PF04235"/>
    </source>
</evidence>
<feature type="transmembrane region" description="Helical" evidence="1">
    <location>
        <begin position="89"/>
        <end position="105"/>
    </location>
</feature>
<dbReference type="RefSeq" id="WP_013077957.1">
    <property type="nucleotide sequence ID" value="NZ_CP027850.1"/>
</dbReference>
<dbReference type="InterPro" id="IPR007349">
    <property type="entry name" value="DUF418"/>
</dbReference>
<accession>A0ABN5IQ35</accession>
<dbReference type="InterPro" id="IPR052529">
    <property type="entry name" value="Bact_Transport_Assoc"/>
</dbReference>
<feature type="transmembrane region" description="Helical" evidence="1">
    <location>
        <begin position="50"/>
        <end position="74"/>
    </location>
</feature>
<dbReference type="PANTHER" id="PTHR30590:SF2">
    <property type="entry name" value="INNER MEMBRANE PROTEIN"/>
    <property type="match status" value="1"/>
</dbReference>
<gene>
    <name evidence="3" type="ORF">B7G68_04015</name>
</gene>
<proteinExistence type="predicted"/>
<dbReference type="PANTHER" id="PTHR30590">
    <property type="entry name" value="INNER MEMBRANE PROTEIN"/>
    <property type="match status" value="1"/>
</dbReference>
<protein>
    <submittedName>
        <fullName evidence="3">DUF418 domain-containing protein</fullName>
    </submittedName>
</protein>
<feature type="transmembrane region" description="Helical" evidence="1">
    <location>
        <begin position="236"/>
        <end position="256"/>
    </location>
</feature>
<feature type="transmembrane region" description="Helical" evidence="1">
    <location>
        <begin position="276"/>
        <end position="296"/>
    </location>
</feature>